<proteinExistence type="predicted"/>
<protein>
    <submittedName>
        <fullName evidence="1">Uncharacterized protein</fullName>
    </submittedName>
</protein>
<gene>
    <name evidence="1" type="ORF">VNO80_16109</name>
</gene>
<dbReference type="Proteomes" id="UP001374584">
    <property type="component" value="Unassembled WGS sequence"/>
</dbReference>
<sequence length="74" mass="8274">MPKGRRFLTFRPIGCRSPGQPVLRGRDAAYLSSYPRAICPPGTSRATLRMVYTPVQKRKNHVCLDMAWGVRLGG</sequence>
<evidence type="ECO:0000313" key="1">
    <source>
        <dbReference type="EMBL" id="KAK7356830.1"/>
    </source>
</evidence>
<organism evidence="1 2">
    <name type="scientific">Phaseolus coccineus</name>
    <name type="common">Scarlet runner bean</name>
    <name type="synonym">Phaseolus multiflorus</name>
    <dbReference type="NCBI Taxonomy" id="3886"/>
    <lineage>
        <taxon>Eukaryota</taxon>
        <taxon>Viridiplantae</taxon>
        <taxon>Streptophyta</taxon>
        <taxon>Embryophyta</taxon>
        <taxon>Tracheophyta</taxon>
        <taxon>Spermatophyta</taxon>
        <taxon>Magnoliopsida</taxon>
        <taxon>eudicotyledons</taxon>
        <taxon>Gunneridae</taxon>
        <taxon>Pentapetalae</taxon>
        <taxon>rosids</taxon>
        <taxon>fabids</taxon>
        <taxon>Fabales</taxon>
        <taxon>Fabaceae</taxon>
        <taxon>Papilionoideae</taxon>
        <taxon>50 kb inversion clade</taxon>
        <taxon>NPAAA clade</taxon>
        <taxon>indigoferoid/millettioid clade</taxon>
        <taxon>Phaseoleae</taxon>
        <taxon>Phaseolus</taxon>
    </lineage>
</organism>
<keyword evidence="2" id="KW-1185">Reference proteome</keyword>
<evidence type="ECO:0000313" key="2">
    <source>
        <dbReference type="Proteomes" id="UP001374584"/>
    </source>
</evidence>
<reference evidence="1 2" key="1">
    <citation type="submission" date="2024-01" db="EMBL/GenBank/DDBJ databases">
        <title>The genomes of 5 underutilized Papilionoideae crops provide insights into root nodulation and disease resistanc.</title>
        <authorList>
            <person name="Jiang F."/>
        </authorList>
    </citation>
    <scope>NUCLEOTIDE SEQUENCE [LARGE SCALE GENOMIC DNA]</scope>
    <source>
        <strain evidence="1">JINMINGXINNONG_FW02</strain>
        <tissue evidence="1">Leaves</tissue>
    </source>
</reference>
<dbReference type="EMBL" id="JAYMYR010000006">
    <property type="protein sequence ID" value="KAK7356830.1"/>
    <property type="molecule type" value="Genomic_DNA"/>
</dbReference>
<dbReference type="AlphaFoldDB" id="A0AAN9MLI6"/>
<comment type="caution">
    <text evidence="1">The sequence shown here is derived from an EMBL/GenBank/DDBJ whole genome shotgun (WGS) entry which is preliminary data.</text>
</comment>
<name>A0AAN9MLI6_PHACN</name>
<accession>A0AAN9MLI6</accession>